<dbReference type="Proteomes" id="UP000887228">
    <property type="component" value="Unassembled WGS sequence"/>
</dbReference>
<gene>
    <name evidence="2" type="ORF">KAM435_41850</name>
    <name evidence="3" type="ORF">KAM436_41630</name>
</gene>
<evidence type="ECO:0000313" key="2">
    <source>
        <dbReference type="EMBL" id="GIZ90858.1"/>
    </source>
</evidence>
<reference evidence="2 5" key="1">
    <citation type="submission" date="2021-07" db="EMBL/GenBank/DDBJ databases">
        <title>Whole genome sequencing of carbapenem-resistant Pseudomonas spp. isolated in Japan.</title>
        <authorList>
            <person name="Suzuki M."/>
            <person name="Maehana S."/>
            <person name="Kitasato H."/>
        </authorList>
    </citation>
    <scope>NUCLEOTIDE SEQUENCE</scope>
    <source>
        <strain evidence="2">KAM435</strain>
        <strain evidence="3 5">KAM436</strain>
    </source>
</reference>
<dbReference type="EMBL" id="BPMS01000037">
    <property type="protein sequence ID" value="GIZ90858.1"/>
    <property type="molecule type" value="Genomic_DNA"/>
</dbReference>
<dbReference type="AlphaFoldDB" id="A0AA37CIQ4"/>
<sequence>MLVTGGALAAGTGKVKKNPNYPQIEFPPQFNAKGELLQPVDFREWIFLGSPLTPHGLNNGKSNFPEFHNVYVQPSAFKAYRATGKWPEGTILLKELQLVKGPSEFPDGSRFETSGRGYFPGAVNGMDVAVKDSKRFAETKNWGYFNFNHSAPPYLKSAAVRPVGECAGCHIANADEDMVYVNLYKPILTPLPRP</sequence>
<dbReference type="InterPro" id="IPR038142">
    <property type="entry name" value="Cytochrome_P460_sp"/>
</dbReference>
<name>A0AA37CIQ4_AQUAC</name>
<accession>A0AA37CIQ4</accession>
<dbReference type="EMBL" id="BPMT01000034">
    <property type="protein sequence ID" value="GIZ95195.1"/>
    <property type="molecule type" value="Genomic_DNA"/>
</dbReference>
<comment type="caution">
    <text evidence="2">The sequence shown here is derived from an EMBL/GenBank/DDBJ whole genome shotgun (WGS) entry which is preliminary data.</text>
</comment>
<protein>
    <recommendedName>
        <fullName evidence="1">Cytochrome P460 domain-containing protein</fullName>
    </recommendedName>
</protein>
<organism evidence="2 4">
    <name type="scientific">Aquipseudomonas alcaligenes</name>
    <name type="common">Pseudomonas alcaligenes</name>
    <dbReference type="NCBI Taxonomy" id="43263"/>
    <lineage>
        <taxon>Bacteria</taxon>
        <taxon>Pseudomonadati</taxon>
        <taxon>Pseudomonadota</taxon>
        <taxon>Gammaproteobacteria</taxon>
        <taxon>Pseudomonadales</taxon>
        <taxon>Pseudomonadaceae</taxon>
        <taxon>Aquipseudomonas</taxon>
    </lineage>
</organism>
<proteinExistence type="predicted"/>
<dbReference type="CDD" id="cd20751">
    <property type="entry name" value="cyt_P460_Ne-like"/>
    <property type="match status" value="1"/>
</dbReference>
<dbReference type="Pfam" id="PF16694">
    <property type="entry name" value="Cytochrome_P460"/>
    <property type="match status" value="1"/>
</dbReference>
<feature type="domain" description="Cytochrome P460" evidence="1">
    <location>
        <begin position="39"/>
        <end position="180"/>
    </location>
</feature>
<evidence type="ECO:0000259" key="1">
    <source>
        <dbReference type="Pfam" id="PF16694"/>
    </source>
</evidence>
<dbReference type="Gene3D" id="3.50.70.20">
    <property type="entry name" value="Cytochrome P460"/>
    <property type="match status" value="1"/>
</dbReference>
<dbReference type="Proteomes" id="UP000887212">
    <property type="component" value="Unassembled WGS sequence"/>
</dbReference>
<evidence type="ECO:0000313" key="3">
    <source>
        <dbReference type="EMBL" id="GIZ95195.1"/>
    </source>
</evidence>
<evidence type="ECO:0000313" key="5">
    <source>
        <dbReference type="Proteomes" id="UP000887228"/>
    </source>
</evidence>
<evidence type="ECO:0000313" key="4">
    <source>
        <dbReference type="Proteomes" id="UP000887212"/>
    </source>
</evidence>
<dbReference type="InterPro" id="IPR032033">
    <property type="entry name" value="Cytochrome_P460"/>
</dbReference>